<dbReference type="GO" id="GO:0042597">
    <property type="term" value="C:periplasmic space"/>
    <property type="evidence" value="ECO:0007669"/>
    <property type="project" value="UniProtKB-SubCell"/>
</dbReference>
<evidence type="ECO:0000313" key="6">
    <source>
        <dbReference type="EMBL" id="SDK19426.1"/>
    </source>
</evidence>
<proteinExistence type="inferred from homology"/>
<dbReference type="SUPFAM" id="SSF53850">
    <property type="entry name" value="Periplasmic binding protein-like II"/>
    <property type="match status" value="1"/>
</dbReference>
<reference evidence="7" key="1">
    <citation type="submission" date="2016-10" db="EMBL/GenBank/DDBJ databases">
        <authorList>
            <person name="Varghese N."/>
            <person name="Submissions S."/>
        </authorList>
    </citation>
    <scope>NUCLEOTIDE SEQUENCE [LARGE SCALE GENOMIC DNA]</scope>
    <source>
        <strain evidence="7">CGMCC 1.11022</strain>
    </source>
</reference>
<dbReference type="RefSeq" id="WP_091596125.1">
    <property type="nucleotide sequence ID" value="NZ_FNEE01000012.1"/>
</dbReference>
<dbReference type="PROSITE" id="PS51257">
    <property type="entry name" value="PROKAR_LIPOPROTEIN"/>
    <property type="match status" value="1"/>
</dbReference>
<comment type="similarity">
    <text evidence="2">Belongs to the bacterial solute-binding protein SsuA/TauA family.</text>
</comment>
<evidence type="ECO:0000256" key="1">
    <source>
        <dbReference type="ARBA" id="ARBA00004418"/>
    </source>
</evidence>
<dbReference type="EMBL" id="FNEE01000012">
    <property type="protein sequence ID" value="SDK19426.1"/>
    <property type="molecule type" value="Genomic_DNA"/>
</dbReference>
<accession>A0A1G8ZWD1</accession>
<name>A0A1G8ZWD1_9HYPH</name>
<dbReference type="Proteomes" id="UP000198894">
    <property type="component" value="Unassembled WGS sequence"/>
</dbReference>
<protein>
    <submittedName>
        <fullName evidence="6">NitT/TauT family transport system substrate-binding protein</fullName>
    </submittedName>
</protein>
<evidence type="ECO:0000256" key="3">
    <source>
        <dbReference type="ARBA" id="ARBA00022729"/>
    </source>
</evidence>
<feature type="domain" description="SsuA/THI5-like" evidence="5">
    <location>
        <begin position="55"/>
        <end position="244"/>
    </location>
</feature>
<evidence type="ECO:0000256" key="4">
    <source>
        <dbReference type="SAM" id="SignalP"/>
    </source>
</evidence>
<feature type="signal peptide" evidence="4">
    <location>
        <begin position="1"/>
        <end position="26"/>
    </location>
</feature>
<dbReference type="Pfam" id="PF09084">
    <property type="entry name" value="NMT1"/>
    <property type="match status" value="1"/>
</dbReference>
<dbReference type="PROSITE" id="PS51318">
    <property type="entry name" value="TAT"/>
    <property type="match status" value="1"/>
</dbReference>
<dbReference type="InterPro" id="IPR006311">
    <property type="entry name" value="TAT_signal"/>
</dbReference>
<comment type="subcellular location">
    <subcellularLocation>
        <location evidence="1">Periplasm</location>
    </subcellularLocation>
</comment>
<evidence type="ECO:0000313" key="7">
    <source>
        <dbReference type="Proteomes" id="UP000198894"/>
    </source>
</evidence>
<organism evidence="6 7">
    <name type="scientific">Mesorhizobium muleiense</name>
    <dbReference type="NCBI Taxonomy" id="1004279"/>
    <lineage>
        <taxon>Bacteria</taxon>
        <taxon>Pseudomonadati</taxon>
        <taxon>Pseudomonadota</taxon>
        <taxon>Alphaproteobacteria</taxon>
        <taxon>Hyphomicrobiales</taxon>
        <taxon>Phyllobacteriaceae</taxon>
        <taxon>Mesorhizobium</taxon>
    </lineage>
</organism>
<feature type="chain" id="PRO_5011609415" evidence="4">
    <location>
        <begin position="27"/>
        <end position="331"/>
    </location>
</feature>
<dbReference type="PANTHER" id="PTHR30024:SF47">
    <property type="entry name" value="TAURINE-BINDING PERIPLASMIC PROTEIN"/>
    <property type="match status" value="1"/>
</dbReference>
<dbReference type="AlphaFoldDB" id="A0A1G8ZWD1"/>
<dbReference type="Gene3D" id="3.40.190.10">
    <property type="entry name" value="Periplasmic binding protein-like II"/>
    <property type="match status" value="2"/>
</dbReference>
<sequence>MAGVSRRTILATAFAAVLACAAPLSAANAGDMRIAFGDLPGIESIQTLAAIERSKERGVNVELIVLNDEDLAAQAIVGGQADVGIGAPYTLIQKVGVPIRIFAQISTLRFFPVVNSEFYKEWKDLDGQEVAVQARGSGTEAVMLLMAKNHGIKLGNISYVPGSEVRRNALLQGTIKASIVDAANRRALEAEAPGKFIVLPVEDLGASDEALFATADYLKNNAADVDILVEELMKTAREITASPAVAVELRNKYKLLPDLGAEADSEITEYYKETAEAGSLALNGGGADAAKDDFAFFSLAGQIEGDPASLKVQDFWDVSAIDRAVAKLGKK</sequence>
<gene>
    <name evidence="6" type="ORF">SAMN05428953_112160</name>
</gene>
<dbReference type="PANTHER" id="PTHR30024">
    <property type="entry name" value="ALIPHATIC SULFONATES-BINDING PROTEIN-RELATED"/>
    <property type="match status" value="1"/>
</dbReference>
<dbReference type="InterPro" id="IPR015168">
    <property type="entry name" value="SsuA/THI5"/>
</dbReference>
<evidence type="ECO:0000256" key="2">
    <source>
        <dbReference type="ARBA" id="ARBA00010742"/>
    </source>
</evidence>
<keyword evidence="7" id="KW-1185">Reference proteome</keyword>
<keyword evidence="3 4" id="KW-0732">Signal</keyword>
<evidence type="ECO:0000259" key="5">
    <source>
        <dbReference type="Pfam" id="PF09084"/>
    </source>
</evidence>